<dbReference type="Pfam" id="PF00533">
    <property type="entry name" value="BRCT"/>
    <property type="match status" value="1"/>
</dbReference>
<evidence type="ECO:0000313" key="4">
    <source>
        <dbReference type="EMBL" id="EMR10963.1"/>
    </source>
</evidence>
<proteinExistence type="predicted"/>
<accession>M7NQG6</accession>
<dbReference type="Pfam" id="PF16892">
    <property type="entry name" value="CHS5_N"/>
    <property type="match status" value="1"/>
</dbReference>
<dbReference type="PANTHER" id="PTHR47351:SF1">
    <property type="entry name" value="CHITIN BIOSYNTHESIS PROTEIN CHS5"/>
    <property type="match status" value="1"/>
</dbReference>
<feature type="compositionally biased region" description="Acidic residues" evidence="1">
    <location>
        <begin position="339"/>
        <end position="357"/>
    </location>
</feature>
<dbReference type="OrthoDB" id="245697at2759"/>
<protein>
    <recommendedName>
        <fullName evidence="6">Fibronectin type-III domain-containing protein</fullName>
    </recommendedName>
</protein>
<dbReference type="RefSeq" id="XP_007872461.1">
    <property type="nucleotide sequence ID" value="XM_007874270.1"/>
</dbReference>
<dbReference type="VEuPathDB" id="FungiDB:PNEG_00567"/>
<dbReference type="InterPro" id="IPR036420">
    <property type="entry name" value="BRCT_dom_sf"/>
</dbReference>
<dbReference type="InterPro" id="IPR031673">
    <property type="entry name" value="Chs5_N"/>
</dbReference>
<dbReference type="InterPro" id="IPR001357">
    <property type="entry name" value="BRCT_dom"/>
</dbReference>
<dbReference type="Pfam" id="PF16893">
    <property type="entry name" value="fn3_2"/>
    <property type="match status" value="1"/>
</dbReference>
<dbReference type="SUPFAM" id="SSF49265">
    <property type="entry name" value="Fibronectin type III"/>
    <property type="match status" value="1"/>
</dbReference>
<dbReference type="PROSITE" id="PS50853">
    <property type="entry name" value="FN3"/>
    <property type="match status" value="1"/>
</dbReference>
<gene>
    <name evidence="4" type="ORF">PNEG_00567</name>
</gene>
<evidence type="ECO:0000259" key="3">
    <source>
        <dbReference type="PROSITE" id="PS50853"/>
    </source>
</evidence>
<evidence type="ECO:0008006" key="6">
    <source>
        <dbReference type="Google" id="ProtNLM"/>
    </source>
</evidence>
<dbReference type="GO" id="GO:0000747">
    <property type="term" value="P:conjugation with cellular fusion"/>
    <property type="evidence" value="ECO:0007669"/>
    <property type="project" value="TreeGrafter"/>
</dbReference>
<comment type="caution">
    <text evidence="4">The sequence shown here is derived from an EMBL/GenBank/DDBJ whole genome shotgun (WGS) entry which is preliminary data.</text>
</comment>
<dbReference type="CDD" id="cd00063">
    <property type="entry name" value="FN3"/>
    <property type="match status" value="1"/>
</dbReference>
<dbReference type="CDD" id="cd13945">
    <property type="entry name" value="Chs5_N"/>
    <property type="match status" value="1"/>
</dbReference>
<dbReference type="GO" id="GO:0005802">
    <property type="term" value="C:trans-Golgi network"/>
    <property type="evidence" value="ECO:0007669"/>
    <property type="project" value="TreeGrafter"/>
</dbReference>
<name>M7NQG6_PNEMU</name>
<dbReference type="eggNOG" id="ENOG502QRF7">
    <property type="taxonomic scope" value="Eukaryota"/>
</dbReference>
<feature type="domain" description="Fibronectin type-III" evidence="3">
    <location>
        <begin position="81"/>
        <end position="175"/>
    </location>
</feature>
<evidence type="ECO:0000259" key="2">
    <source>
        <dbReference type="PROSITE" id="PS50172"/>
    </source>
</evidence>
<dbReference type="HOGENOM" id="CLU_019904_1_0_1"/>
<keyword evidence="5" id="KW-1185">Reference proteome</keyword>
<feature type="domain" description="BRCT" evidence="2">
    <location>
        <begin position="169"/>
        <end position="258"/>
    </location>
</feature>
<dbReference type="CDD" id="cd17742">
    <property type="entry name" value="BRCT_CHS5_like"/>
    <property type="match status" value="1"/>
</dbReference>
<dbReference type="InterPro" id="IPR052827">
    <property type="entry name" value="CHS_Export/Cell_Fusion_Reg"/>
</dbReference>
<dbReference type="GeneID" id="19894265"/>
<dbReference type="InterPro" id="IPR031669">
    <property type="entry name" value="Fn3_2"/>
</dbReference>
<reference evidence="5" key="1">
    <citation type="journal article" date="2016" name="Nat. Commun.">
        <title>Genome analysis of three Pneumocystis species reveals adaptation mechanisms to life exclusively in mammalian hosts.</title>
        <authorList>
            <person name="Ma L."/>
            <person name="Chen Z."/>
            <person name="Huang D.W."/>
            <person name="Kutty G."/>
            <person name="Ishihara M."/>
            <person name="Wang H."/>
            <person name="Abouelleil A."/>
            <person name="Bishop L."/>
            <person name="Davey E."/>
            <person name="Deng R."/>
            <person name="Deng X."/>
            <person name="Fan L."/>
            <person name="Fantoni G."/>
            <person name="Fitzgerald M."/>
            <person name="Gogineni E."/>
            <person name="Goldberg J.M."/>
            <person name="Handley G."/>
            <person name="Hu X."/>
            <person name="Huber C."/>
            <person name="Jiao X."/>
            <person name="Jones K."/>
            <person name="Levin J.Z."/>
            <person name="Liu Y."/>
            <person name="Macdonald P."/>
            <person name="Melnikov A."/>
            <person name="Raley C."/>
            <person name="Sassi M."/>
            <person name="Sherman B.T."/>
            <person name="Song X."/>
            <person name="Sykes S."/>
            <person name="Tran B."/>
            <person name="Walsh L."/>
            <person name="Xia Y."/>
            <person name="Yang J."/>
            <person name="Young S."/>
            <person name="Zeng Q."/>
            <person name="Zheng X."/>
            <person name="Stephens R."/>
            <person name="Nusbaum C."/>
            <person name="Birren B.W."/>
            <person name="Azadi P."/>
            <person name="Lempicki R.A."/>
            <person name="Cuomo C.A."/>
            <person name="Kovacs J.A."/>
        </authorList>
    </citation>
    <scope>NUCLEOTIDE SEQUENCE [LARGE SCALE GENOMIC DNA]</scope>
    <source>
        <strain evidence="5">B123</strain>
    </source>
</reference>
<dbReference type="AlphaFoldDB" id="M7NQG6"/>
<sequence length="357" mass="40198">MNDKDISKIQFTVGKVDAGITILLTSDYYLVEFPSLLLPHGIQTGSILDISISRNHEAENKEKEDFQELQKKIHTTFGIKKPTAPLLRVKNVTQTSVVLEWDPIELGTTELRSLTLYKNGLRLGKIPKATTTTSTKLSGLALNTEYSFQLVLKTSGGTYFSEFIIVRTHKMTDLSGITVCIGELNENDKKELEQTIKRIGAKPLQSKVKIDTTHFITSKTSGSEYKKAISMNIPVVTLDYIRSCDAEKKIVNVCKYYFDSSPFFGKQSPDNSELIKDSQNSFNSVTKKNQDIENLEKNNFNSLVISDSVNLQTSLFTDRTSDEINRTLIRELSPKPISEEDENNSLEKLDEEVTTFN</sequence>
<dbReference type="InterPro" id="IPR003961">
    <property type="entry name" value="FN3_dom"/>
</dbReference>
<organism evidence="4 5">
    <name type="scientific">Pneumocystis murina (strain B123)</name>
    <name type="common">Mouse pneumocystis pneumonia agent</name>
    <name type="synonym">Pneumocystis carinii f. sp. muris</name>
    <dbReference type="NCBI Taxonomy" id="1069680"/>
    <lineage>
        <taxon>Eukaryota</taxon>
        <taxon>Fungi</taxon>
        <taxon>Dikarya</taxon>
        <taxon>Ascomycota</taxon>
        <taxon>Taphrinomycotina</taxon>
        <taxon>Pneumocystomycetes</taxon>
        <taxon>Pneumocystaceae</taxon>
        <taxon>Pneumocystis</taxon>
    </lineage>
</organism>
<dbReference type="OMA" id="ACEQNGR"/>
<dbReference type="Gene3D" id="2.60.40.10">
    <property type="entry name" value="Immunoglobulins"/>
    <property type="match status" value="1"/>
</dbReference>
<feature type="region of interest" description="Disordered" evidence="1">
    <location>
        <begin position="333"/>
        <end position="357"/>
    </location>
</feature>
<dbReference type="SUPFAM" id="SSF52113">
    <property type="entry name" value="BRCT domain"/>
    <property type="match status" value="1"/>
</dbReference>
<dbReference type="PROSITE" id="PS50172">
    <property type="entry name" value="BRCT"/>
    <property type="match status" value="1"/>
</dbReference>
<dbReference type="GO" id="GO:0006893">
    <property type="term" value="P:Golgi to plasma membrane transport"/>
    <property type="evidence" value="ECO:0007669"/>
    <property type="project" value="TreeGrafter"/>
</dbReference>
<dbReference type="PANTHER" id="PTHR47351">
    <property type="entry name" value="CHITIN BIOSYNTHESIS PROTEIN CHS5"/>
    <property type="match status" value="1"/>
</dbReference>
<evidence type="ECO:0000256" key="1">
    <source>
        <dbReference type="SAM" id="MobiDB-lite"/>
    </source>
</evidence>
<dbReference type="SMART" id="SM00292">
    <property type="entry name" value="BRCT"/>
    <property type="match status" value="1"/>
</dbReference>
<dbReference type="EMBL" id="AFWA02000002">
    <property type="protein sequence ID" value="EMR10963.1"/>
    <property type="molecule type" value="Genomic_DNA"/>
</dbReference>
<dbReference type="InterPro" id="IPR036116">
    <property type="entry name" value="FN3_sf"/>
</dbReference>
<dbReference type="InterPro" id="IPR013783">
    <property type="entry name" value="Ig-like_fold"/>
</dbReference>
<dbReference type="STRING" id="1069680.M7NQG6"/>
<dbReference type="Gene3D" id="3.40.50.10190">
    <property type="entry name" value="BRCT domain"/>
    <property type="match status" value="1"/>
</dbReference>
<dbReference type="SMART" id="SM00060">
    <property type="entry name" value="FN3"/>
    <property type="match status" value="1"/>
</dbReference>
<dbReference type="Gene3D" id="6.20.120.50">
    <property type="match status" value="1"/>
</dbReference>
<dbReference type="Proteomes" id="UP000011958">
    <property type="component" value="Unassembled WGS sequence"/>
</dbReference>
<dbReference type="GO" id="GO:0034044">
    <property type="term" value="C:exomer complex"/>
    <property type="evidence" value="ECO:0007669"/>
    <property type="project" value="TreeGrafter"/>
</dbReference>
<evidence type="ECO:0000313" key="5">
    <source>
        <dbReference type="Proteomes" id="UP000011958"/>
    </source>
</evidence>
<dbReference type="GO" id="GO:0046983">
    <property type="term" value="F:protein dimerization activity"/>
    <property type="evidence" value="ECO:0007669"/>
    <property type="project" value="InterPro"/>
</dbReference>